<name>A0A0L0KI94_9ACTN</name>
<dbReference type="STRING" id="42234.IQ63_10250"/>
<evidence type="ECO:0000313" key="1">
    <source>
        <dbReference type="EMBL" id="KND37289.1"/>
    </source>
</evidence>
<dbReference type="EMBL" id="JPPY01000068">
    <property type="protein sequence ID" value="KND37289.1"/>
    <property type="molecule type" value="Genomic_DNA"/>
</dbReference>
<dbReference type="RefSeq" id="WP_010359083.1">
    <property type="nucleotide sequence ID" value="NZ_BCMK01000005.1"/>
</dbReference>
<proteinExistence type="predicted"/>
<dbReference type="EMBL" id="JARAWC010000021">
    <property type="protein sequence ID" value="MDX2963416.1"/>
    <property type="molecule type" value="Genomic_DNA"/>
</dbReference>
<protein>
    <submittedName>
        <fullName evidence="2">DUF5825 family protein</fullName>
    </submittedName>
</protein>
<dbReference type="OrthoDB" id="3624112at2"/>
<evidence type="ECO:0000313" key="4">
    <source>
        <dbReference type="Proteomes" id="UP000037151"/>
    </source>
</evidence>
<dbReference type="GeneID" id="69809140"/>
<sequence>MTALPAPTRPHAFTVTAWRDHDETVNELPGMRLDPQHIDGPGGAAARRLFEAGARRVALPRPVDLTDETDAAWTVRALSFVGDLTSLAVAVDWQVHPGPGPDAWIPLSHLHPPTSLLGVPDPEGALRRWRDSYYICKCVYRQGPGFVQVRDRRHGELRRFTIDEPEYRAAIDLLTDGAPASRVPGPILDDFLQEELAARIGEFVWWMPYRVRRWSQAPRVL</sequence>
<dbReference type="EMBL" id="JARAWP010000025">
    <property type="protein sequence ID" value="MDX3023150.1"/>
    <property type="molecule type" value="Genomic_DNA"/>
</dbReference>
<evidence type="ECO:0000313" key="2">
    <source>
        <dbReference type="EMBL" id="MDX2963416.1"/>
    </source>
</evidence>
<evidence type="ECO:0000313" key="5">
    <source>
        <dbReference type="Proteomes" id="UP001272987"/>
    </source>
</evidence>
<dbReference type="PATRIC" id="fig|42234.21.peg.2116"/>
<comment type="caution">
    <text evidence="1">The sequence shown here is derived from an EMBL/GenBank/DDBJ whole genome shotgun (WGS) entry which is preliminary data.</text>
</comment>
<dbReference type="Pfam" id="PF19142">
    <property type="entry name" value="DUF5825"/>
    <property type="match status" value="1"/>
</dbReference>
<organism evidence="1 4">
    <name type="scientific">Streptomyces acidiscabies</name>
    <dbReference type="NCBI Taxonomy" id="42234"/>
    <lineage>
        <taxon>Bacteria</taxon>
        <taxon>Bacillati</taxon>
        <taxon>Actinomycetota</taxon>
        <taxon>Actinomycetes</taxon>
        <taxon>Kitasatosporales</taxon>
        <taxon>Streptomycetaceae</taxon>
        <taxon>Streptomyces</taxon>
    </lineage>
</organism>
<keyword evidence="5" id="KW-1185">Reference proteome</keyword>
<accession>A0A0L0KI94</accession>
<reference evidence="4" key="2">
    <citation type="submission" date="2014-07" db="EMBL/GenBank/DDBJ databases">
        <title>Genome sequencing of plant-pathogenic Streptomyces species.</title>
        <authorList>
            <person name="Harrison J."/>
            <person name="Sapp M."/>
            <person name="Thwaites R."/>
            <person name="Studholme D.J."/>
        </authorList>
    </citation>
    <scope>NUCLEOTIDE SEQUENCE [LARGE SCALE GENOMIC DNA]</scope>
    <source>
        <strain evidence="4">NCPPB 4445</strain>
    </source>
</reference>
<reference evidence="2 5" key="3">
    <citation type="journal article" date="2023" name="Microb. Genom.">
        <title>Mesoterricola silvestris gen. nov., sp. nov., Mesoterricola sediminis sp. nov., Geothrix oryzae sp. nov., Geothrix edaphica sp. nov., Geothrix rubra sp. nov., and Geothrix limicola sp. nov., six novel members of Acidobacteriota isolated from soils.</title>
        <authorList>
            <person name="Weisberg A.J."/>
            <person name="Pearce E."/>
            <person name="Kramer C.G."/>
            <person name="Chang J.H."/>
            <person name="Clarke C.R."/>
        </authorList>
    </citation>
    <scope>NUCLEOTIDE SEQUENCE [LARGE SCALE GENOMIC DNA]</scope>
    <source>
        <strain evidence="3 5">NB05-1H</strain>
        <strain evidence="2">NRRL_B-16521</strain>
    </source>
</reference>
<gene>
    <name evidence="1" type="ORF">IQ63_10250</name>
    <name evidence="2" type="ORF">PV399_27380</name>
    <name evidence="3" type="ORF">PV666_35510</name>
</gene>
<reference evidence="1" key="1">
    <citation type="submission" date="2014-07" db="EMBL/GenBank/DDBJ databases">
        <title>A systematic study of Ichneumonosoma Meijere, Pelmatops Enderlein, Pseudopelmatops Shiraki and Soita Walker (Diptera: Tephritidae).</title>
        <authorList>
            <person name="Chen X.-L."/>
            <person name="Norrbom A."/>
            <person name="Zhu C.-D."/>
        </authorList>
    </citation>
    <scope>NUCLEOTIDE SEQUENCE</scope>
    <source>
        <strain evidence="1">NCPPB 4445</strain>
    </source>
</reference>
<dbReference type="Proteomes" id="UP001282288">
    <property type="component" value="Unassembled WGS sequence"/>
</dbReference>
<evidence type="ECO:0000313" key="3">
    <source>
        <dbReference type="EMBL" id="MDX3023150.1"/>
    </source>
</evidence>
<dbReference type="AlphaFoldDB" id="A0A0L0KI94"/>
<dbReference type="Proteomes" id="UP001272987">
    <property type="component" value="Unassembled WGS sequence"/>
</dbReference>
<dbReference type="eggNOG" id="ENOG5032TCR">
    <property type="taxonomic scope" value="Bacteria"/>
</dbReference>
<dbReference type="Proteomes" id="UP000037151">
    <property type="component" value="Unassembled WGS sequence"/>
</dbReference>
<dbReference type="InterPro" id="IPR043863">
    <property type="entry name" value="DUF5825"/>
</dbReference>